<name>A0A6B0UH61_IXORI</name>
<keyword evidence="1" id="KW-0732">Signal</keyword>
<reference evidence="2" key="1">
    <citation type="submission" date="2019-12" db="EMBL/GenBank/DDBJ databases">
        <title>An insight into the sialome of adult female Ixodes ricinus ticks feeding for 6 days.</title>
        <authorList>
            <person name="Perner J."/>
            <person name="Ribeiro J.M.C."/>
        </authorList>
    </citation>
    <scope>NUCLEOTIDE SEQUENCE</scope>
    <source>
        <strain evidence="2">Semi-engorged</strain>
        <tissue evidence="2">Salivary glands</tissue>
    </source>
</reference>
<organism evidence="2">
    <name type="scientific">Ixodes ricinus</name>
    <name type="common">Common tick</name>
    <name type="synonym">Acarus ricinus</name>
    <dbReference type="NCBI Taxonomy" id="34613"/>
    <lineage>
        <taxon>Eukaryota</taxon>
        <taxon>Metazoa</taxon>
        <taxon>Ecdysozoa</taxon>
        <taxon>Arthropoda</taxon>
        <taxon>Chelicerata</taxon>
        <taxon>Arachnida</taxon>
        <taxon>Acari</taxon>
        <taxon>Parasitiformes</taxon>
        <taxon>Ixodida</taxon>
        <taxon>Ixodoidea</taxon>
        <taxon>Ixodidae</taxon>
        <taxon>Ixodinae</taxon>
        <taxon>Ixodes</taxon>
    </lineage>
</organism>
<feature type="signal peptide" evidence="1">
    <location>
        <begin position="1"/>
        <end position="29"/>
    </location>
</feature>
<sequence length="91" mass="9620">MPSHFSGVVTITWAFVITLKSGVTSPVSSATFLSSFSSSLTFQSLILSLTRAFRGAMYTTLDEGLTLKMRNMAISAAMVLPEPVGAPSSTL</sequence>
<protein>
    <recommendedName>
        <fullName evidence="3">Secreted protein</fullName>
    </recommendedName>
</protein>
<accession>A0A6B0UH61</accession>
<evidence type="ECO:0008006" key="3">
    <source>
        <dbReference type="Google" id="ProtNLM"/>
    </source>
</evidence>
<dbReference type="AlphaFoldDB" id="A0A6B0UH61"/>
<proteinExistence type="predicted"/>
<evidence type="ECO:0000313" key="2">
    <source>
        <dbReference type="EMBL" id="MXU86543.1"/>
    </source>
</evidence>
<feature type="chain" id="PRO_5025482836" description="Secreted protein" evidence="1">
    <location>
        <begin position="30"/>
        <end position="91"/>
    </location>
</feature>
<dbReference type="EMBL" id="GIFC01004460">
    <property type="protein sequence ID" value="MXU86543.1"/>
    <property type="molecule type" value="Transcribed_RNA"/>
</dbReference>
<evidence type="ECO:0000256" key="1">
    <source>
        <dbReference type="SAM" id="SignalP"/>
    </source>
</evidence>